<proteinExistence type="inferred from homology"/>
<dbReference type="Pfam" id="PF05064">
    <property type="entry name" value="Nsp1_C"/>
    <property type="match status" value="1"/>
</dbReference>
<evidence type="ECO:0000256" key="3">
    <source>
        <dbReference type="ARBA" id="ARBA00022448"/>
    </source>
</evidence>
<keyword evidence="5" id="KW-0653">Protein transport</keyword>
<dbReference type="InterPro" id="IPR007758">
    <property type="entry name" value="Nucleoporin_NSP1_C"/>
</dbReference>
<feature type="compositionally biased region" description="Polar residues" evidence="10">
    <location>
        <begin position="140"/>
        <end position="158"/>
    </location>
</feature>
<dbReference type="GO" id="GO:0006606">
    <property type="term" value="P:protein import into nucleus"/>
    <property type="evidence" value="ECO:0007669"/>
    <property type="project" value="TreeGrafter"/>
</dbReference>
<feature type="region of interest" description="Disordered" evidence="10">
    <location>
        <begin position="428"/>
        <end position="471"/>
    </location>
</feature>
<dbReference type="PANTHER" id="PTHR12084">
    <property type="entry name" value="NUCLEAR PORE GLYCOPROTEIN P62-RELATED"/>
    <property type="match status" value="1"/>
</dbReference>
<comment type="caution">
    <text evidence="12">The sequence shown here is derived from an EMBL/GenBank/DDBJ whole genome shotgun (WGS) entry which is preliminary data.</text>
</comment>
<dbReference type="GO" id="GO:0005543">
    <property type="term" value="F:phospholipid binding"/>
    <property type="evidence" value="ECO:0007669"/>
    <property type="project" value="TreeGrafter"/>
</dbReference>
<dbReference type="PANTHER" id="PTHR12084:SF0">
    <property type="entry name" value="NUCLEAR PORE GLYCOPROTEIN P62"/>
    <property type="match status" value="1"/>
</dbReference>
<protein>
    <submittedName>
        <fullName evidence="12">Nuclear pore glycoprotein p62</fullName>
    </submittedName>
</protein>
<dbReference type="Gene3D" id="1.20.5.170">
    <property type="match status" value="1"/>
</dbReference>
<keyword evidence="13" id="KW-1185">Reference proteome</keyword>
<evidence type="ECO:0000256" key="1">
    <source>
        <dbReference type="ARBA" id="ARBA00004567"/>
    </source>
</evidence>
<evidence type="ECO:0000256" key="6">
    <source>
        <dbReference type="ARBA" id="ARBA00023010"/>
    </source>
</evidence>
<reference evidence="13" key="1">
    <citation type="submission" date="2017-01" db="EMBL/GenBank/DDBJ databases">
        <authorList>
            <person name="Wang Y."/>
            <person name="White M."/>
            <person name="Kvist S."/>
            <person name="Moncalvo J.-M."/>
        </authorList>
    </citation>
    <scope>NUCLEOTIDE SEQUENCE [LARGE SCALE GENOMIC DNA]</scope>
    <source>
        <strain evidence="13">COL-18-3</strain>
    </source>
</reference>
<keyword evidence="4" id="KW-0509">mRNA transport</keyword>
<evidence type="ECO:0000256" key="9">
    <source>
        <dbReference type="SAM" id="Coils"/>
    </source>
</evidence>
<feature type="compositionally biased region" description="Polar residues" evidence="10">
    <location>
        <begin position="485"/>
        <end position="527"/>
    </location>
</feature>
<keyword evidence="6" id="KW-0811">Translocation</keyword>
<dbReference type="AlphaFoldDB" id="A0A1R1PXV6"/>
<organism evidence="12 13">
    <name type="scientific">Zancudomyces culisetae</name>
    <name type="common">Gut fungus</name>
    <name type="synonym">Smittium culisetae</name>
    <dbReference type="NCBI Taxonomy" id="1213189"/>
    <lineage>
        <taxon>Eukaryota</taxon>
        <taxon>Fungi</taxon>
        <taxon>Fungi incertae sedis</taxon>
        <taxon>Zoopagomycota</taxon>
        <taxon>Kickxellomycotina</taxon>
        <taxon>Harpellomycetes</taxon>
        <taxon>Harpellales</taxon>
        <taxon>Legeriomycetaceae</taxon>
        <taxon>Zancudomyces</taxon>
    </lineage>
</organism>
<dbReference type="GO" id="GO:0044613">
    <property type="term" value="C:nuclear pore central transport channel"/>
    <property type="evidence" value="ECO:0007669"/>
    <property type="project" value="TreeGrafter"/>
</dbReference>
<name>A0A1R1PXV6_ZANCU</name>
<comment type="subcellular location">
    <subcellularLocation>
        <location evidence="1">Nucleus</location>
        <location evidence="1">Nuclear pore complex</location>
    </subcellularLocation>
</comment>
<evidence type="ECO:0000256" key="4">
    <source>
        <dbReference type="ARBA" id="ARBA00022816"/>
    </source>
</evidence>
<dbReference type="Proteomes" id="UP000188320">
    <property type="component" value="Unassembled WGS sequence"/>
</dbReference>
<dbReference type="InterPro" id="IPR026010">
    <property type="entry name" value="NSP1/NUP62"/>
</dbReference>
<comment type="similarity">
    <text evidence="2">Belongs to the nucleoporin NSP1/NUP62 family.</text>
</comment>
<dbReference type="EMBL" id="LSSK01000043">
    <property type="protein sequence ID" value="OMH85805.1"/>
    <property type="molecule type" value="Genomic_DNA"/>
</dbReference>
<sequence>MSGFNFGGNAGAGGNTGTGAGTGGASGAGSLFGSNLFGTQNTTANKNMFTSTSTGGTSGTSLFGGIGGSATNAANTSSSFPSLSTTQQQPSTATTAASTTSGFGGFGSTGSLFGKPATASTTATTATPGIGGTAQPTTASSGLFGTANPSAATTSQFGTGMGAPGTSNTAGGLKFGFGSSTALSTDTKITAPATTAATTSTTENKLLGEDLSTVLLEGETISDIVEMWTDELKQQVVQFHKQAELASQLERQLLEQKKQVETLYTNYGTVEKSQGVLDQQLDSMEKQQEVLLGLLDKYEPITKDLLVNSAQQNQATLAFEDSEREKAFEKAENLNSQLEELLKCLSSVIENVNGLDSLSKSFSSSSDGTSSLVAGSNSNEPFSLITKILNSHLDSLQWIDTQTASLQEKLKQIKESKPSVNNIFDTTQHQQHSFPTYSSSVYDQQRSQPQPHGQPLFNNSTTTHTTAVPPSPAIYSALGLNNPTSAGPFSGNPSGANPNMGTPTGSNNISNRFGMSTPSLNQNQASFPTLFGSQRKFL</sequence>
<dbReference type="GO" id="GO:0017056">
    <property type="term" value="F:structural constituent of nuclear pore"/>
    <property type="evidence" value="ECO:0007669"/>
    <property type="project" value="InterPro"/>
</dbReference>
<keyword evidence="9" id="KW-0175">Coiled coil</keyword>
<evidence type="ECO:0000256" key="7">
    <source>
        <dbReference type="ARBA" id="ARBA00023132"/>
    </source>
</evidence>
<accession>A0A1R1PXV6</accession>
<evidence type="ECO:0000259" key="11">
    <source>
        <dbReference type="Pfam" id="PF05064"/>
    </source>
</evidence>
<keyword evidence="7" id="KW-0906">Nuclear pore complex</keyword>
<evidence type="ECO:0000313" key="12">
    <source>
        <dbReference type="EMBL" id="OMH85805.1"/>
    </source>
</evidence>
<feature type="region of interest" description="Disordered" evidence="10">
    <location>
        <begin position="75"/>
        <end position="100"/>
    </location>
</feature>
<keyword evidence="8" id="KW-0539">Nucleus</keyword>
<feature type="domain" description="Nucleoporin NSP1-like C-terminal" evidence="11">
    <location>
        <begin position="212"/>
        <end position="314"/>
    </location>
</feature>
<feature type="compositionally biased region" description="Low complexity" evidence="10">
    <location>
        <begin position="117"/>
        <end position="139"/>
    </location>
</feature>
<evidence type="ECO:0000256" key="5">
    <source>
        <dbReference type="ARBA" id="ARBA00022927"/>
    </source>
</evidence>
<evidence type="ECO:0000256" key="2">
    <source>
        <dbReference type="ARBA" id="ARBA00005911"/>
    </source>
</evidence>
<feature type="coiled-coil region" evidence="9">
    <location>
        <begin position="317"/>
        <end position="351"/>
    </location>
</feature>
<dbReference type="GO" id="GO:0051028">
    <property type="term" value="P:mRNA transport"/>
    <property type="evidence" value="ECO:0007669"/>
    <property type="project" value="UniProtKB-KW"/>
</dbReference>
<evidence type="ECO:0000256" key="10">
    <source>
        <dbReference type="SAM" id="MobiDB-lite"/>
    </source>
</evidence>
<keyword evidence="3" id="KW-0813">Transport</keyword>
<evidence type="ECO:0000313" key="13">
    <source>
        <dbReference type="Proteomes" id="UP000188320"/>
    </source>
</evidence>
<feature type="compositionally biased region" description="Polar residues" evidence="10">
    <location>
        <begin position="428"/>
        <end position="468"/>
    </location>
</feature>
<feature type="region of interest" description="Disordered" evidence="10">
    <location>
        <begin position="485"/>
        <end position="538"/>
    </location>
</feature>
<evidence type="ECO:0000256" key="8">
    <source>
        <dbReference type="ARBA" id="ARBA00023242"/>
    </source>
</evidence>
<gene>
    <name evidence="12" type="ORF">AX774_g647</name>
</gene>
<dbReference type="GO" id="GO:0006405">
    <property type="term" value="P:RNA export from nucleus"/>
    <property type="evidence" value="ECO:0007669"/>
    <property type="project" value="TreeGrafter"/>
</dbReference>
<feature type="region of interest" description="Disordered" evidence="10">
    <location>
        <begin position="117"/>
        <end position="165"/>
    </location>
</feature>
<dbReference type="OrthoDB" id="344345at2759"/>